<name>A0A7J7KZT6_9MAGN</name>
<feature type="compositionally biased region" description="Polar residues" evidence="1">
    <location>
        <begin position="49"/>
        <end position="63"/>
    </location>
</feature>
<protein>
    <submittedName>
        <fullName evidence="2">Uncharacterized protein</fullName>
    </submittedName>
</protein>
<feature type="compositionally biased region" description="Basic and acidic residues" evidence="1">
    <location>
        <begin position="25"/>
        <end position="46"/>
    </location>
</feature>
<keyword evidence="3" id="KW-1185">Reference proteome</keyword>
<dbReference type="OrthoDB" id="1939479at2759"/>
<evidence type="ECO:0000313" key="3">
    <source>
        <dbReference type="Proteomes" id="UP000541444"/>
    </source>
</evidence>
<comment type="caution">
    <text evidence="2">The sequence shown here is derived from an EMBL/GenBank/DDBJ whole genome shotgun (WGS) entry which is preliminary data.</text>
</comment>
<dbReference type="EMBL" id="JACGCM010002774">
    <property type="protein sequence ID" value="KAF6135863.1"/>
    <property type="molecule type" value="Genomic_DNA"/>
</dbReference>
<organism evidence="2 3">
    <name type="scientific">Kingdonia uniflora</name>
    <dbReference type="NCBI Taxonomy" id="39325"/>
    <lineage>
        <taxon>Eukaryota</taxon>
        <taxon>Viridiplantae</taxon>
        <taxon>Streptophyta</taxon>
        <taxon>Embryophyta</taxon>
        <taxon>Tracheophyta</taxon>
        <taxon>Spermatophyta</taxon>
        <taxon>Magnoliopsida</taxon>
        <taxon>Ranunculales</taxon>
        <taxon>Circaeasteraceae</taxon>
        <taxon>Kingdonia</taxon>
    </lineage>
</organism>
<accession>A0A7J7KZT6</accession>
<evidence type="ECO:0000313" key="2">
    <source>
        <dbReference type="EMBL" id="KAF6135863.1"/>
    </source>
</evidence>
<proteinExistence type="predicted"/>
<dbReference type="AlphaFoldDB" id="A0A7J7KZT6"/>
<dbReference type="InterPro" id="IPR038765">
    <property type="entry name" value="Papain-like_cys_pep_sf"/>
</dbReference>
<feature type="compositionally biased region" description="Acidic residues" evidence="1">
    <location>
        <begin position="64"/>
        <end position="74"/>
    </location>
</feature>
<dbReference type="Proteomes" id="UP000541444">
    <property type="component" value="Unassembled WGS sequence"/>
</dbReference>
<reference evidence="2 3" key="1">
    <citation type="journal article" date="2020" name="IScience">
        <title>Genome Sequencing of the Endangered Kingdonia uniflora (Circaeasteraceae, Ranunculales) Reveals Potential Mechanisms of Evolutionary Specialization.</title>
        <authorList>
            <person name="Sun Y."/>
            <person name="Deng T."/>
            <person name="Zhang A."/>
            <person name="Moore M.J."/>
            <person name="Landis J.B."/>
            <person name="Lin N."/>
            <person name="Zhang H."/>
            <person name="Zhang X."/>
            <person name="Huang J."/>
            <person name="Zhang X."/>
            <person name="Sun H."/>
            <person name="Wang H."/>
        </authorList>
    </citation>
    <scope>NUCLEOTIDE SEQUENCE [LARGE SCALE GENOMIC DNA]</scope>
    <source>
        <strain evidence="2">TB1705</strain>
        <tissue evidence="2">Leaf</tissue>
    </source>
</reference>
<gene>
    <name evidence="2" type="ORF">GIB67_022479</name>
</gene>
<feature type="region of interest" description="Disordered" evidence="1">
    <location>
        <begin position="23"/>
        <end position="74"/>
    </location>
</feature>
<sequence length="496" mass="56783">MVDDVVKVNLEAISSEYGGGLLKWKKGDEKDNDDKKDVEEIVKSEEEQSQASADQTTAVSTEEQTLEVEKIDDEASQASTDQITIVSVEEQTIKFQLVLIKSEVDVTLKKRHALTEEEINERAFKMDEKNQVDQVWSLRKDELSIEAKKDNKSTYMSVGEETVCLNALYTLYLKKWLDNEVIDVYIKALIQYFDTQYRDRPDKEKIVLADVFACQYIGRAFNVWTTNMSSPEGVELKKKLICDQITSMQWDRTVSNCIHRGDLKARKICIYDSMVDTKITNARKKKKLSPKHQLIEDQISTILPKILIWRDFADRSSPPTGSEGKSEEKIPISSWKKVERKYEKGGKCIMVVKWEENLEKSDWTQNLKLRVNYANVENGKMGLKNNGMTSPTPSSSLMDSRKYVKHLRSASFREEGRNYVIIKQEMGSNVRTPRTPGNSTTSMLDDEKVNVSHIGDPAIGDPKSRNVFSFENVYRGHKKLVVNTDPPNKFVSNIVY</sequence>
<evidence type="ECO:0000256" key="1">
    <source>
        <dbReference type="SAM" id="MobiDB-lite"/>
    </source>
</evidence>
<dbReference type="SUPFAM" id="SSF54001">
    <property type="entry name" value="Cysteine proteinases"/>
    <property type="match status" value="1"/>
</dbReference>